<keyword evidence="3" id="KW-0121">Carboxypeptidase</keyword>
<organism evidence="3 4">
    <name type="scientific">Microbacterium azadirachtae</name>
    <dbReference type="NCBI Taxonomy" id="582680"/>
    <lineage>
        <taxon>Bacteria</taxon>
        <taxon>Bacillati</taxon>
        <taxon>Actinomycetota</taxon>
        <taxon>Actinomycetes</taxon>
        <taxon>Micrococcales</taxon>
        <taxon>Microbacteriaceae</taxon>
        <taxon>Microbacterium</taxon>
    </lineage>
</organism>
<dbReference type="PANTHER" id="PTHR46825">
    <property type="entry name" value="D-ALANYL-D-ALANINE-CARBOXYPEPTIDASE/ENDOPEPTIDASE AMPH"/>
    <property type="match status" value="1"/>
</dbReference>
<dbReference type="SUPFAM" id="SSF56601">
    <property type="entry name" value="beta-lactamase/transpeptidase-like"/>
    <property type="match status" value="1"/>
</dbReference>
<keyword evidence="1" id="KW-0732">Signal</keyword>
<dbReference type="EMBL" id="JYIT01000078">
    <property type="protein sequence ID" value="KJL22794.1"/>
    <property type="molecule type" value="Genomic_DNA"/>
</dbReference>
<sequence length="426" mass="43808">MGRNMRRRAGALIVGAIAAALVLSGCSGGDFTPTFSPKPQVEGSLPSEVQDQLKGAVQRAMAASGSSGALLGVWAPWSGSYVTGLGTVAAGDKTPVSTDMSFRIGDVTRLMTCDVLYALADRGTVKLDASITEYVSGVPDLQDVTLLDLCNGTSGIGSSAAIATPMWLNNPDRQWDPKELASYGLAQDRTPAHTGYRDSDAGYLLLGQALERATGQTASQLIRQYVTAPLGLDATSLPGPKAAAPSPEPALNGSYLPQVDGAYQCAKPADITVSSSSNGYTDSGVVSTIKDLGRYMQAEAAQALREKKTPKRFGSPLPVADGAPSWYKATGGGYLVGSMIGQHGGTPGYLTAAYSDPASGFTVVVVLNDSTVGSAFIGDLAFELSAIASKVPAGKGRTAPEFALPFTPEDYAKAVDGAAVCPLPQG</sequence>
<feature type="chain" id="PRO_5002444556" evidence="1">
    <location>
        <begin position="30"/>
        <end position="426"/>
    </location>
</feature>
<name>A0A0F0KQQ9_9MICO</name>
<dbReference type="InterPro" id="IPR001466">
    <property type="entry name" value="Beta-lactam-related"/>
</dbReference>
<dbReference type="EC" id="3.4.-.-" evidence="3"/>
<evidence type="ECO:0000256" key="1">
    <source>
        <dbReference type="SAM" id="SignalP"/>
    </source>
</evidence>
<dbReference type="GO" id="GO:0004180">
    <property type="term" value="F:carboxypeptidase activity"/>
    <property type="evidence" value="ECO:0007669"/>
    <property type="project" value="UniProtKB-KW"/>
</dbReference>
<proteinExistence type="predicted"/>
<dbReference type="PANTHER" id="PTHR46825:SF7">
    <property type="entry name" value="D-ALANYL-D-ALANINE CARBOXYPEPTIDASE"/>
    <property type="match status" value="1"/>
</dbReference>
<dbReference type="PATRIC" id="fig|582680.7.peg.2234"/>
<keyword evidence="3" id="KW-0378">Hydrolase</keyword>
<evidence type="ECO:0000313" key="3">
    <source>
        <dbReference type="EMBL" id="KJL22794.1"/>
    </source>
</evidence>
<keyword evidence="3" id="KW-0645">Protease</keyword>
<reference evidence="3 4" key="1">
    <citation type="submission" date="2015-02" db="EMBL/GenBank/DDBJ databases">
        <title>Draft genome sequences of ten Microbacterium spp. with emphasis on heavy metal contaminated environments.</title>
        <authorList>
            <person name="Corretto E."/>
        </authorList>
    </citation>
    <scope>NUCLEOTIDE SEQUENCE [LARGE SCALE GENOMIC DNA]</scope>
    <source>
        <strain evidence="3 4">DSM 23848</strain>
    </source>
</reference>
<dbReference type="OrthoDB" id="3174977at2"/>
<gene>
    <name evidence="3" type="primary">ampH</name>
    <name evidence="3" type="ORF">RL72_02185</name>
</gene>
<dbReference type="Gene3D" id="3.40.710.10">
    <property type="entry name" value="DD-peptidase/beta-lactamase superfamily"/>
    <property type="match status" value="1"/>
</dbReference>
<comment type="caution">
    <text evidence="3">The sequence shown here is derived from an EMBL/GenBank/DDBJ whole genome shotgun (WGS) entry which is preliminary data.</text>
</comment>
<keyword evidence="4" id="KW-1185">Reference proteome</keyword>
<accession>A0A0F0KQQ9</accession>
<protein>
    <submittedName>
        <fullName evidence="3">D-alanyl-D-alanine-carboxypeptidase/endopeptidase AmpH</fullName>
        <ecNumber evidence="3">3.4.-.-</ecNumber>
    </submittedName>
</protein>
<dbReference type="InterPro" id="IPR050491">
    <property type="entry name" value="AmpC-like"/>
</dbReference>
<evidence type="ECO:0000259" key="2">
    <source>
        <dbReference type="Pfam" id="PF00144"/>
    </source>
</evidence>
<evidence type="ECO:0000313" key="4">
    <source>
        <dbReference type="Proteomes" id="UP000033448"/>
    </source>
</evidence>
<feature type="domain" description="Beta-lactamase-related" evidence="2">
    <location>
        <begin position="55"/>
        <end position="372"/>
    </location>
</feature>
<dbReference type="Pfam" id="PF00144">
    <property type="entry name" value="Beta-lactamase"/>
    <property type="match status" value="1"/>
</dbReference>
<dbReference type="AlphaFoldDB" id="A0A0F0KQQ9"/>
<dbReference type="PROSITE" id="PS51257">
    <property type="entry name" value="PROKAR_LIPOPROTEIN"/>
    <property type="match status" value="1"/>
</dbReference>
<dbReference type="Proteomes" id="UP000033448">
    <property type="component" value="Unassembled WGS sequence"/>
</dbReference>
<feature type="signal peptide" evidence="1">
    <location>
        <begin position="1"/>
        <end position="29"/>
    </location>
</feature>
<dbReference type="InterPro" id="IPR012338">
    <property type="entry name" value="Beta-lactam/transpept-like"/>
</dbReference>